<evidence type="ECO:0000313" key="3">
    <source>
        <dbReference type="Proteomes" id="UP000254889"/>
    </source>
</evidence>
<proteinExistence type="predicted"/>
<protein>
    <submittedName>
        <fullName evidence="2">Uncharacterized protein</fullName>
    </submittedName>
</protein>
<organism evidence="2 3">
    <name type="scientific">Pseudolabrys taiwanensis</name>
    <dbReference type="NCBI Taxonomy" id="331696"/>
    <lineage>
        <taxon>Bacteria</taxon>
        <taxon>Pseudomonadati</taxon>
        <taxon>Pseudomonadota</taxon>
        <taxon>Alphaproteobacteria</taxon>
        <taxon>Hyphomicrobiales</taxon>
        <taxon>Xanthobacteraceae</taxon>
        <taxon>Pseudolabrys</taxon>
    </lineage>
</organism>
<feature type="signal peptide" evidence="1">
    <location>
        <begin position="1"/>
        <end position="25"/>
    </location>
</feature>
<dbReference type="AlphaFoldDB" id="A0A345ZTC6"/>
<dbReference type="Proteomes" id="UP000254889">
    <property type="component" value="Chromosome"/>
</dbReference>
<dbReference type="EMBL" id="CP031417">
    <property type="protein sequence ID" value="AXK80173.1"/>
    <property type="molecule type" value="Genomic_DNA"/>
</dbReference>
<dbReference type="KEGG" id="ptaw:DW352_06355"/>
<evidence type="ECO:0000256" key="1">
    <source>
        <dbReference type="SAM" id="SignalP"/>
    </source>
</evidence>
<sequence>MEKTVIKKMMLSAALVFAATTFANAQSLPNYGANAPANVDSYGKPYSGAKPLPQRRGYRAYGYVHGHHYDRGHRRHHRSYRYYR</sequence>
<accession>A0A345ZTC6</accession>
<feature type="chain" id="PRO_5016591395" evidence="1">
    <location>
        <begin position="26"/>
        <end position="84"/>
    </location>
</feature>
<keyword evidence="1" id="KW-0732">Signal</keyword>
<reference evidence="2 3" key="1">
    <citation type="submission" date="2018-07" db="EMBL/GenBank/DDBJ databases">
        <authorList>
            <person name="Quirk P.G."/>
            <person name="Krulwich T.A."/>
        </authorList>
    </citation>
    <scope>NUCLEOTIDE SEQUENCE [LARGE SCALE GENOMIC DNA]</scope>
    <source>
        <strain evidence="2 3">CC-BB4</strain>
    </source>
</reference>
<evidence type="ECO:0000313" key="2">
    <source>
        <dbReference type="EMBL" id="AXK80173.1"/>
    </source>
</evidence>
<name>A0A345ZTC6_9HYPH</name>
<gene>
    <name evidence="2" type="ORF">DW352_06355</name>
</gene>
<keyword evidence="3" id="KW-1185">Reference proteome</keyword>